<evidence type="ECO:0000256" key="2">
    <source>
        <dbReference type="ARBA" id="ARBA00010961"/>
    </source>
</evidence>
<dbReference type="EMBL" id="BAHC01000119">
    <property type="protein sequence ID" value="GAB90921.1"/>
    <property type="molecule type" value="Genomic_DNA"/>
</dbReference>
<protein>
    <recommendedName>
        <fullName evidence="6">Mutator family transposase</fullName>
    </recommendedName>
</protein>
<evidence type="ECO:0000256" key="4">
    <source>
        <dbReference type="ARBA" id="ARBA00023125"/>
    </source>
</evidence>
<dbReference type="GO" id="GO:0004803">
    <property type="term" value="F:transposase activity"/>
    <property type="evidence" value="ECO:0007669"/>
    <property type="project" value="UniProtKB-UniRule"/>
</dbReference>
<evidence type="ECO:0000313" key="8">
    <source>
        <dbReference type="Proteomes" id="UP000008363"/>
    </source>
</evidence>
<name>K6WAY8_9ACTN</name>
<reference evidence="7 8" key="1">
    <citation type="submission" date="2012-08" db="EMBL/GenBank/DDBJ databases">
        <title>Whole genome shotgun sequence of Gordonia rhizosphera NBRC 16068.</title>
        <authorList>
            <person name="Takarada H."/>
            <person name="Isaki S."/>
            <person name="Hosoyama A."/>
            <person name="Tsuchikane K."/>
            <person name="Katsumata H."/>
            <person name="Baba S."/>
            <person name="Ohji S."/>
            <person name="Yamazaki S."/>
            <person name="Fujita N."/>
        </authorList>
    </citation>
    <scope>NUCLEOTIDE SEQUENCE [LARGE SCALE GENOMIC DNA]</scope>
    <source>
        <strain evidence="7 8">NBRC 16068</strain>
    </source>
</reference>
<proteinExistence type="inferred from homology"/>
<dbReference type="GO" id="GO:0006313">
    <property type="term" value="P:DNA transposition"/>
    <property type="evidence" value="ECO:0007669"/>
    <property type="project" value="UniProtKB-UniRule"/>
</dbReference>
<evidence type="ECO:0000313" key="7">
    <source>
        <dbReference type="EMBL" id="GAB90921.1"/>
    </source>
</evidence>
<dbReference type="PANTHER" id="PTHR33217">
    <property type="entry name" value="TRANSPOSASE FOR INSERTION SEQUENCE ELEMENT IS1081"/>
    <property type="match status" value="1"/>
</dbReference>
<evidence type="ECO:0000256" key="1">
    <source>
        <dbReference type="ARBA" id="ARBA00002190"/>
    </source>
</evidence>
<keyword evidence="8" id="KW-1185">Reference proteome</keyword>
<dbReference type="AlphaFoldDB" id="K6WAY8"/>
<comment type="caution">
    <text evidence="7">The sequence shown here is derived from an EMBL/GenBank/DDBJ whole genome shotgun (WGS) entry which is preliminary data.</text>
</comment>
<keyword evidence="5 6" id="KW-0233">DNA recombination</keyword>
<dbReference type="InterPro" id="IPR001207">
    <property type="entry name" value="Transposase_mutator"/>
</dbReference>
<dbReference type="GO" id="GO:0003677">
    <property type="term" value="F:DNA binding"/>
    <property type="evidence" value="ECO:0007669"/>
    <property type="project" value="UniProtKB-UniRule"/>
</dbReference>
<dbReference type="STRING" id="1108045.GORHZ_119_00490"/>
<accession>K6WAY8</accession>
<dbReference type="PANTHER" id="PTHR33217:SF7">
    <property type="entry name" value="TRANSPOSASE FOR INSERTION SEQUENCE ELEMENT IS1081"/>
    <property type="match status" value="1"/>
</dbReference>
<sequence>MLDTAGGVGTAVGDSESFEFWREFFTSLKVRGLSGVQLVTSDAYEDFERFCGATVHEYVVAAVPGACVMRNLHGAVSAKQAPVVTAAVKTIFAHTEPEDIHAQWDQVADTLESFVSEGRGDDAGGQSRCVGVQRVP</sequence>
<evidence type="ECO:0000256" key="6">
    <source>
        <dbReference type="RuleBase" id="RU365089"/>
    </source>
</evidence>
<keyword evidence="6" id="KW-0814">Transposable element</keyword>
<dbReference type="eggNOG" id="COG3328">
    <property type="taxonomic scope" value="Bacteria"/>
</dbReference>
<evidence type="ECO:0000256" key="3">
    <source>
        <dbReference type="ARBA" id="ARBA00022578"/>
    </source>
</evidence>
<organism evidence="7 8">
    <name type="scientific">Gordonia rhizosphera NBRC 16068</name>
    <dbReference type="NCBI Taxonomy" id="1108045"/>
    <lineage>
        <taxon>Bacteria</taxon>
        <taxon>Bacillati</taxon>
        <taxon>Actinomycetota</taxon>
        <taxon>Actinomycetes</taxon>
        <taxon>Mycobacteriales</taxon>
        <taxon>Gordoniaceae</taxon>
        <taxon>Gordonia</taxon>
    </lineage>
</organism>
<keyword evidence="4 6" id="KW-0238">DNA-binding</keyword>
<gene>
    <name evidence="7" type="ORF">GORHZ_119_00490</name>
</gene>
<dbReference type="Proteomes" id="UP000008363">
    <property type="component" value="Unassembled WGS sequence"/>
</dbReference>
<comment type="similarity">
    <text evidence="2 6">Belongs to the transposase mutator family.</text>
</comment>
<evidence type="ECO:0000256" key="5">
    <source>
        <dbReference type="ARBA" id="ARBA00023172"/>
    </source>
</evidence>
<keyword evidence="3 6" id="KW-0815">Transposition</keyword>
<comment type="function">
    <text evidence="1 6">Required for the transposition of the insertion element.</text>
</comment>
<dbReference type="Pfam" id="PF00872">
    <property type="entry name" value="Transposase_mut"/>
    <property type="match status" value="1"/>
</dbReference>